<dbReference type="AlphaFoldDB" id="A0A6J7ZE22"/>
<comment type="caution">
    <text evidence="1">The sequence shown here is derived from an EMBL/GenBank/DDBJ whole genome shotgun (WGS) entry which is preliminary data.</text>
</comment>
<evidence type="ECO:0000313" key="1">
    <source>
        <dbReference type="EMBL" id="CAC5339719.1"/>
    </source>
</evidence>
<dbReference type="EMBL" id="CZCZ02000001">
    <property type="protein sequence ID" value="CAC5339719.1"/>
    <property type="molecule type" value="Genomic_DNA"/>
</dbReference>
<name>A0A6J7ZE22_PLARU</name>
<organism evidence="1 2">
    <name type="scientific">Planktothrix rubescens CCAP 1459/22</name>
    <dbReference type="NCBI Taxonomy" id="329571"/>
    <lineage>
        <taxon>Bacteria</taxon>
        <taxon>Bacillati</taxon>
        <taxon>Cyanobacteriota</taxon>
        <taxon>Cyanophyceae</taxon>
        <taxon>Oscillatoriophycideae</taxon>
        <taxon>Oscillatoriales</taxon>
        <taxon>Microcoleaceae</taxon>
        <taxon>Planktothrix</taxon>
    </lineage>
</organism>
<keyword evidence="2" id="KW-1185">Reference proteome</keyword>
<sequence length="39" mass="4718">MSPLLHLRLASEQTRKTEMKPKLRDIQKNLYKTNPNLYF</sequence>
<dbReference type="Proteomes" id="UP000196521">
    <property type="component" value="Unassembled WGS sequence"/>
</dbReference>
<protein>
    <submittedName>
        <fullName evidence="1">Uncharacterized protein</fullName>
    </submittedName>
</protein>
<proteinExistence type="predicted"/>
<evidence type="ECO:0000313" key="2">
    <source>
        <dbReference type="Proteomes" id="UP000196521"/>
    </source>
</evidence>
<gene>
    <name evidence="1" type="ORF">PLAN_MP20033</name>
</gene>
<accession>A0A6J7ZE22</accession>
<reference evidence="1" key="1">
    <citation type="submission" date="2020-05" db="EMBL/GenBank/DDBJ databases">
        <authorList>
            <consortium name="Genoscope - CEA"/>
            <person name="William W."/>
        </authorList>
    </citation>
    <scope>NUCLEOTIDE SEQUENCE [LARGE SCALE GENOMIC DNA]</scope>
    <source>
        <strain evidence="1">PCC 7821</strain>
    </source>
</reference>